<evidence type="ECO:0000313" key="1">
    <source>
        <dbReference type="EMBL" id="RYM34652.1"/>
    </source>
</evidence>
<dbReference type="AlphaFoldDB" id="A0A4Q4KMT7"/>
<dbReference type="OrthoDB" id="1444339at2"/>
<evidence type="ECO:0000313" key="2">
    <source>
        <dbReference type="Proteomes" id="UP000293952"/>
    </source>
</evidence>
<proteinExistence type="predicted"/>
<sequence>MGDTQTITFREDIFENHPNCFNGWSEDYVQLIIKEALKVLNYKGDVDKVTFSKYACQKLDESNRYSEVCYVATNQPGFFFIMRDMVDHINVVYNRWD</sequence>
<dbReference type="RefSeq" id="WP_130092661.1">
    <property type="nucleotide sequence ID" value="NZ_SETE01000002.1"/>
</dbReference>
<gene>
    <name evidence="1" type="ORF">ERX46_04560</name>
</gene>
<dbReference type="EMBL" id="SETE01000002">
    <property type="protein sequence ID" value="RYM34652.1"/>
    <property type="molecule type" value="Genomic_DNA"/>
</dbReference>
<comment type="caution">
    <text evidence="1">The sequence shown here is derived from an EMBL/GenBank/DDBJ whole genome shotgun (WGS) entry which is preliminary data.</text>
</comment>
<keyword evidence="2" id="KW-1185">Reference proteome</keyword>
<organism evidence="1 2">
    <name type="scientific">Brumimicrobium glaciale</name>
    <dbReference type="NCBI Taxonomy" id="200475"/>
    <lineage>
        <taxon>Bacteria</taxon>
        <taxon>Pseudomonadati</taxon>
        <taxon>Bacteroidota</taxon>
        <taxon>Flavobacteriia</taxon>
        <taxon>Flavobacteriales</taxon>
        <taxon>Crocinitomicaceae</taxon>
        <taxon>Brumimicrobium</taxon>
    </lineage>
</organism>
<accession>A0A4Q4KMT7</accession>
<reference evidence="1 2" key="1">
    <citation type="submission" date="2019-02" db="EMBL/GenBank/DDBJ databases">
        <title>Genome sequence of the sea-ice species Brumimicrobium glaciale.</title>
        <authorList>
            <person name="Bowman J.P."/>
        </authorList>
    </citation>
    <scope>NUCLEOTIDE SEQUENCE [LARGE SCALE GENOMIC DNA]</scope>
    <source>
        <strain evidence="1 2">IC156</strain>
    </source>
</reference>
<dbReference type="Proteomes" id="UP000293952">
    <property type="component" value="Unassembled WGS sequence"/>
</dbReference>
<name>A0A4Q4KMT7_9FLAO</name>
<protein>
    <submittedName>
        <fullName evidence="1">Uncharacterized protein</fullName>
    </submittedName>
</protein>